<dbReference type="RefSeq" id="WP_133990680.1">
    <property type="nucleotide sequence ID" value="NZ_SODV01000001.1"/>
</dbReference>
<dbReference type="Proteomes" id="UP000294498">
    <property type="component" value="Unassembled WGS sequence"/>
</dbReference>
<gene>
    <name evidence="1" type="ORF">EDB95_0741</name>
</gene>
<comment type="caution">
    <text evidence="1">The sequence shown here is derived from an EMBL/GenBank/DDBJ whole genome shotgun (WGS) entry which is preliminary data.</text>
</comment>
<sequence length="88" mass="10055">MAANLPLYLTLQEMEVPSKVIVQFFHSLTLDEARELVGFVFDSAVGLPDEHFEGQRGLSRTDFQFLGKEVVRLIEAAFLLSKDQRNKR</sequence>
<evidence type="ECO:0000313" key="1">
    <source>
        <dbReference type="EMBL" id="TDW99730.1"/>
    </source>
</evidence>
<accession>A0A4R8DRG9</accession>
<evidence type="ECO:0000313" key="2">
    <source>
        <dbReference type="Proteomes" id="UP000294498"/>
    </source>
</evidence>
<reference evidence="1 2" key="1">
    <citation type="submission" date="2019-03" db="EMBL/GenBank/DDBJ databases">
        <title>Genomic Encyclopedia of Type Strains, Phase IV (KMG-IV): sequencing the most valuable type-strain genomes for metagenomic binning, comparative biology and taxonomic classification.</title>
        <authorList>
            <person name="Goeker M."/>
        </authorList>
    </citation>
    <scope>NUCLEOTIDE SEQUENCE [LARGE SCALE GENOMIC DNA]</scope>
    <source>
        <strain evidence="1 2">DSM 100059</strain>
    </source>
</reference>
<organism evidence="1 2">
    <name type="scientific">Dinghuibacter silviterrae</name>
    <dbReference type="NCBI Taxonomy" id="1539049"/>
    <lineage>
        <taxon>Bacteria</taxon>
        <taxon>Pseudomonadati</taxon>
        <taxon>Bacteroidota</taxon>
        <taxon>Chitinophagia</taxon>
        <taxon>Chitinophagales</taxon>
        <taxon>Chitinophagaceae</taxon>
        <taxon>Dinghuibacter</taxon>
    </lineage>
</organism>
<protein>
    <submittedName>
        <fullName evidence="1">Uncharacterized protein</fullName>
    </submittedName>
</protein>
<dbReference type="AlphaFoldDB" id="A0A4R8DRG9"/>
<proteinExistence type="predicted"/>
<keyword evidence="2" id="KW-1185">Reference proteome</keyword>
<dbReference type="EMBL" id="SODV01000001">
    <property type="protein sequence ID" value="TDW99730.1"/>
    <property type="molecule type" value="Genomic_DNA"/>
</dbReference>
<name>A0A4R8DRG9_9BACT</name>